<protein>
    <submittedName>
        <fullName evidence="2">ABC-type glycerol-3-phosphate transport system substrate-binding protein</fullName>
    </submittedName>
</protein>
<sequence length="1051" mass="119546">MNHKTMGVKNHRIKQGGPRVLIRRKKSFRISAVLLAALVLACSPGITPKAERASYAAEQSGQTEPSKPSEQTDQTEPSKPSEQTDQTDRSPKQAAQPDPDSRMNVQIDQFEPYYSEVLAAWQKQGYADAKDEIMVNGREISSQSDYKLAEVGAYEGKDQVLIWKSNRDNWIEYQIEVAESGLYELELSYHPYDASSSSSSSSTGVNRRPVTLSIEVDSAYSFREARAVSFRRLFKDELPVKRDANGDDIRPRPVEIKKWIKEPFRDSGGMYTEPLKWYLGSGVHKIRLTGSEPVVIEALRLKPTKQLESYEQTAASYPAGGVVQSQEPIIVQMEEMAAKNDVSIQIQSNNDSKTYPDAGGQIRFNAVGAERWAGGGQKISWTFTVPESGRYKMAMRAFQGYSSNKANYRTIYIDDKVPFKELLAYRFPYSSKWSGTILQKDDGNPFVFYLEKGEHVLTMEVTIAPFQPVIAKTDEINRLLREIAQELKAVTGGQVDKNRTWKMETEYPELPGKLQQTYEMMQQMAGELLQANGKRDNTLQSLGTAMKDMEQYLQYPNEIPYYVNEIAAMQEKMGAIREALIKAPLLLDQLYIVPAEGEFPKMVATFTQKAGAMIKNFFHSFLKKDDLSNLEEDALNVWVFRGRDYVNLLQELADEMYTPEFGTKVKINLLPSENLLILANAAGLMPDVALGQPQDKPVDFAMRNALLDLSQFADFPEVASQFAPGALLPYYYNKGYYALPETQSFRVLFYRKDILSRLNLSLPETWEDVYGMIPTLQQNGFNFYMPSGDYLHFFNQNGADVFTEDGMKTALDTPEAFKGFKQWTDVFNIYDMDPAVSNFYQHFRKGDMPIGIADYNMYVMMSVAAPELTGWWGIAPLPGVKQADGTVARWAAGGQTSAFIYKNTTRKEEAWTFVKWLLSADVQERYGADLEAFNGIEFRWNSANIDAFTRLPWPKEDQSVILEQWKWYKEMPSLPGAYYVGRELTNAWNRTVVDGMNYRESLEQAVVDINREMLRKEQEFGFVNKDGSIVDTLHWPQVKQPWEGVDKYADQ</sequence>
<dbReference type="Gene3D" id="2.60.120.260">
    <property type="entry name" value="Galactose-binding domain-like"/>
    <property type="match status" value="2"/>
</dbReference>
<keyword evidence="3" id="KW-1185">Reference proteome</keyword>
<dbReference type="SUPFAM" id="SSF53850">
    <property type="entry name" value="Periplasmic binding protein-like II"/>
    <property type="match status" value="1"/>
</dbReference>
<feature type="compositionally biased region" description="Polar residues" evidence="1">
    <location>
        <begin position="57"/>
        <end position="84"/>
    </location>
</feature>
<organism evidence="2 3">
    <name type="scientific">Paenibacillus eucommiae</name>
    <dbReference type="NCBI Taxonomy" id="1355755"/>
    <lineage>
        <taxon>Bacteria</taxon>
        <taxon>Bacillati</taxon>
        <taxon>Bacillota</taxon>
        <taxon>Bacilli</taxon>
        <taxon>Bacillales</taxon>
        <taxon>Paenibacillaceae</taxon>
        <taxon>Paenibacillus</taxon>
    </lineage>
</organism>
<reference evidence="2 3" key="1">
    <citation type="submission" date="2021-03" db="EMBL/GenBank/DDBJ databases">
        <title>Genomic Encyclopedia of Type Strains, Phase IV (KMG-IV): sequencing the most valuable type-strain genomes for metagenomic binning, comparative biology and taxonomic classification.</title>
        <authorList>
            <person name="Goeker M."/>
        </authorList>
    </citation>
    <scope>NUCLEOTIDE SEQUENCE [LARGE SCALE GENOMIC DNA]</scope>
    <source>
        <strain evidence="2 3">DSM 26048</strain>
    </source>
</reference>
<dbReference type="InterPro" id="IPR006059">
    <property type="entry name" value="SBP"/>
</dbReference>
<dbReference type="PANTHER" id="PTHR43649">
    <property type="entry name" value="ARABINOSE-BINDING PROTEIN-RELATED"/>
    <property type="match status" value="1"/>
</dbReference>
<dbReference type="EMBL" id="JAGGLB010000006">
    <property type="protein sequence ID" value="MBP1990761.1"/>
    <property type="molecule type" value="Genomic_DNA"/>
</dbReference>
<proteinExistence type="predicted"/>
<dbReference type="RefSeq" id="WP_209971525.1">
    <property type="nucleotide sequence ID" value="NZ_JAGGLB010000006.1"/>
</dbReference>
<accession>A0ABS4IV99</accession>
<feature type="region of interest" description="Disordered" evidence="1">
    <location>
        <begin position="52"/>
        <end position="104"/>
    </location>
</feature>
<evidence type="ECO:0000313" key="3">
    <source>
        <dbReference type="Proteomes" id="UP001519287"/>
    </source>
</evidence>
<comment type="caution">
    <text evidence="2">The sequence shown here is derived from an EMBL/GenBank/DDBJ whole genome shotgun (WGS) entry which is preliminary data.</text>
</comment>
<dbReference type="Proteomes" id="UP001519287">
    <property type="component" value="Unassembled WGS sequence"/>
</dbReference>
<evidence type="ECO:0000256" key="1">
    <source>
        <dbReference type="SAM" id="MobiDB-lite"/>
    </source>
</evidence>
<name>A0ABS4IV99_9BACL</name>
<gene>
    <name evidence="2" type="ORF">J2Z66_002367</name>
</gene>
<dbReference type="PANTHER" id="PTHR43649:SF27">
    <property type="entry name" value="EXTRACELLULAR SOLUTE-BINDING PROTEIN FAMILY 1"/>
    <property type="match status" value="1"/>
</dbReference>
<dbReference type="InterPro" id="IPR050490">
    <property type="entry name" value="Bact_solute-bd_prot1"/>
</dbReference>
<dbReference type="Gene3D" id="3.40.190.10">
    <property type="entry name" value="Periplasmic binding protein-like II"/>
    <property type="match status" value="1"/>
</dbReference>
<evidence type="ECO:0000313" key="2">
    <source>
        <dbReference type="EMBL" id="MBP1990761.1"/>
    </source>
</evidence>
<dbReference type="Pfam" id="PF01547">
    <property type="entry name" value="SBP_bac_1"/>
    <property type="match status" value="1"/>
</dbReference>